<protein>
    <submittedName>
        <fullName evidence="1">Uncharacterized protein</fullName>
    </submittedName>
</protein>
<keyword evidence="2" id="KW-1185">Reference proteome</keyword>
<dbReference type="Proteomes" id="UP001470230">
    <property type="component" value="Unassembled WGS sequence"/>
</dbReference>
<name>A0ABR2H2P6_9EUKA</name>
<reference evidence="1 2" key="1">
    <citation type="submission" date="2024-04" db="EMBL/GenBank/DDBJ databases">
        <title>Tritrichomonas musculus Genome.</title>
        <authorList>
            <person name="Alves-Ferreira E."/>
            <person name="Grigg M."/>
            <person name="Lorenzi H."/>
            <person name="Galac M."/>
        </authorList>
    </citation>
    <scope>NUCLEOTIDE SEQUENCE [LARGE SCALE GENOMIC DNA]</scope>
    <source>
        <strain evidence="1 2">EAF2021</strain>
    </source>
</reference>
<sequence length="85" mass="9893">MFAEGLILKRGAAVLEPHEFLQIKHFLSKSYPSMIAAWLPSEIPNQLMDEFDEKTAKIIKKCCLLYKEVKYNKEKGDIFLKNFGR</sequence>
<comment type="caution">
    <text evidence="1">The sequence shown here is derived from an EMBL/GenBank/DDBJ whole genome shotgun (WGS) entry which is preliminary data.</text>
</comment>
<proteinExistence type="predicted"/>
<dbReference type="EMBL" id="JAPFFF010000045">
    <property type="protein sequence ID" value="KAK8840490.1"/>
    <property type="molecule type" value="Genomic_DNA"/>
</dbReference>
<evidence type="ECO:0000313" key="2">
    <source>
        <dbReference type="Proteomes" id="UP001470230"/>
    </source>
</evidence>
<organism evidence="1 2">
    <name type="scientific">Tritrichomonas musculus</name>
    <dbReference type="NCBI Taxonomy" id="1915356"/>
    <lineage>
        <taxon>Eukaryota</taxon>
        <taxon>Metamonada</taxon>
        <taxon>Parabasalia</taxon>
        <taxon>Tritrichomonadida</taxon>
        <taxon>Tritrichomonadidae</taxon>
        <taxon>Tritrichomonas</taxon>
    </lineage>
</organism>
<evidence type="ECO:0000313" key="1">
    <source>
        <dbReference type="EMBL" id="KAK8840490.1"/>
    </source>
</evidence>
<accession>A0ABR2H2P6</accession>
<gene>
    <name evidence="1" type="ORF">M9Y10_030696</name>
</gene>